<evidence type="ECO:0000313" key="4">
    <source>
        <dbReference type="EMBL" id="KAJ6328214.1"/>
    </source>
</evidence>
<proteinExistence type="inferred from homology"/>
<feature type="repeat" description="PPR" evidence="3">
    <location>
        <begin position="298"/>
        <end position="332"/>
    </location>
</feature>
<evidence type="ECO:0000256" key="3">
    <source>
        <dbReference type="PROSITE-ProRule" id="PRU00708"/>
    </source>
</evidence>
<gene>
    <name evidence="4" type="ORF">OIU77_009993</name>
</gene>
<comment type="caution">
    <text evidence="4">The sequence shown here is derived from an EMBL/GenBank/DDBJ whole genome shotgun (WGS) entry which is preliminary data.</text>
</comment>
<organism evidence="4 5">
    <name type="scientific">Salix suchowensis</name>
    <dbReference type="NCBI Taxonomy" id="1278906"/>
    <lineage>
        <taxon>Eukaryota</taxon>
        <taxon>Viridiplantae</taxon>
        <taxon>Streptophyta</taxon>
        <taxon>Embryophyta</taxon>
        <taxon>Tracheophyta</taxon>
        <taxon>Spermatophyta</taxon>
        <taxon>Magnoliopsida</taxon>
        <taxon>eudicotyledons</taxon>
        <taxon>Gunneridae</taxon>
        <taxon>Pentapetalae</taxon>
        <taxon>rosids</taxon>
        <taxon>fabids</taxon>
        <taxon>Malpighiales</taxon>
        <taxon>Salicaceae</taxon>
        <taxon>Saliceae</taxon>
        <taxon>Salix</taxon>
    </lineage>
</organism>
<feature type="repeat" description="PPR" evidence="3">
    <location>
        <begin position="368"/>
        <end position="402"/>
    </location>
</feature>
<keyword evidence="5" id="KW-1185">Reference proteome</keyword>
<dbReference type="Pfam" id="PF13041">
    <property type="entry name" value="PPR_2"/>
    <property type="match status" value="3"/>
</dbReference>
<feature type="repeat" description="PPR" evidence="3">
    <location>
        <begin position="183"/>
        <end position="217"/>
    </location>
</feature>
<dbReference type="PROSITE" id="PS51375">
    <property type="entry name" value="PPR"/>
    <property type="match status" value="9"/>
</dbReference>
<reference evidence="4" key="2">
    <citation type="journal article" date="2023" name="Int. J. Mol. Sci.">
        <title>De Novo Assembly and Annotation of 11 Diverse Shrub Willow (Salix) Genomes Reveals Novel Gene Organization in Sex-Linked Regions.</title>
        <authorList>
            <person name="Hyden B."/>
            <person name="Feng K."/>
            <person name="Yates T.B."/>
            <person name="Jawdy S."/>
            <person name="Cereghino C."/>
            <person name="Smart L.B."/>
            <person name="Muchero W."/>
        </authorList>
    </citation>
    <scope>NUCLEOTIDE SEQUENCE</scope>
    <source>
        <tissue evidence="4">Shoot tip</tissue>
    </source>
</reference>
<feature type="repeat" description="PPR" evidence="3">
    <location>
        <begin position="218"/>
        <end position="252"/>
    </location>
</feature>
<evidence type="ECO:0000256" key="2">
    <source>
        <dbReference type="ARBA" id="ARBA00022737"/>
    </source>
</evidence>
<dbReference type="NCBIfam" id="TIGR00756">
    <property type="entry name" value="PPR"/>
    <property type="match status" value="7"/>
</dbReference>
<protein>
    <recommendedName>
        <fullName evidence="6">Pentatricopeptide repeat-containing protein</fullName>
    </recommendedName>
</protein>
<feature type="repeat" description="PPR" evidence="3">
    <location>
        <begin position="333"/>
        <end position="367"/>
    </location>
</feature>
<dbReference type="PANTHER" id="PTHR47932:SF62">
    <property type="entry name" value="EXPRESSED PROTEIN"/>
    <property type="match status" value="1"/>
</dbReference>
<dbReference type="SUPFAM" id="SSF48452">
    <property type="entry name" value="TPR-like"/>
    <property type="match status" value="1"/>
</dbReference>
<name>A0ABQ9A7X4_9ROSI</name>
<dbReference type="EMBL" id="JAPFFI010000022">
    <property type="protein sequence ID" value="KAJ6328214.1"/>
    <property type="molecule type" value="Genomic_DNA"/>
</dbReference>
<dbReference type="InterPro" id="IPR002885">
    <property type="entry name" value="PPR_rpt"/>
</dbReference>
<feature type="repeat" description="PPR" evidence="3">
    <location>
        <begin position="478"/>
        <end position="512"/>
    </location>
</feature>
<feature type="repeat" description="PPR" evidence="3">
    <location>
        <begin position="253"/>
        <end position="287"/>
    </location>
</feature>
<sequence>MLRHSPIPSPSPLLSSLRKSIHWKPRHESNLPRPELHDRISRLLILRRFDALEKLNFHFSDSLVDSILVKLKLNPEACLNFFQLATKQPNFTPDVKSYCKLVHILSRARMYDETRSYLNELACLCKNNYTSFLVFDELVRIYKDFKFSPLVFDMILKVYAEKGMVKNALHVFDNMGKYCRKPSLRSCNSLLSNLAKRGESYTAVLVYDQMRRLDIVPDVFTLAIMVNAYCKAGKVERAVEFVKEMEKLGFELNVVSYNSLVDGYASLGDVEGAKGVLKWRKQRRCLERWRKEEGVVVDEYAYGALIDGYCKVGKMDDAIRVRDEMLKVGLKMNLFVCNSLINGYCKTGQVHEGERLLMRMRKWDLKPDSYSYCTLLDGYCRDGLSSKAFNVCDQMLRKGIEPTVVTYNTLLKGLCHVGGYKDALRLWHLMLQRGIAPNEVGYCTLLDGLFKMGDFSRALILWDDILAREMYTKGLSPNVVTYGALIAGWCDQGRLDKAFGAYFEMIEKGFAPNVIICSKIVSSLYRCGRIDEANMLLQKMVDFDLVLDHRCDVEEAMRLLNEMKASNVDQTIATFSELVEDCIQHGDVKKMSKLHNMMHMACPSAGVTSHKQMGLSELSNAKEMLDAGTDGGLMVQFVTHLFYIALWFQLLPALTILDKQWYFIWSNISIVIRPINGWTIAYCRNRKDCA</sequence>
<dbReference type="InterPro" id="IPR011990">
    <property type="entry name" value="TPR-like_helical_dom_sf"/>
</dbReference>
<dbReference type="Gene3D" id="1.25.40.10">
    <property type="entry name" value="Tetratricopeptide repeat domain"/>
    <property type="match status" value="5"/>
</dbReference>
<dbReference type="Proteomes" id="UP001141253">
    <property type="component" value="Chromosome 14"/>
</dbReference>
<comment type="similarity">
    <text evidence="1">Belongs to the PPR family. P subfamily.</text>
</comment>
<keyword evidence="2" id="KW-0677">Repeat</keyword>
<dbReference type="Pfam" id="PF12854">
    <property type="entry name" value="PPR_1"/>
    <property type="match status" value="2"/>
</dbReference>
<evidence type="ECO:0008006" key="6">
    <source>
        <dbReference type="Google" id="ProtNLM"/>
    </source>
</evidence>
<evidence type="ECO:0000256" key="1">
    <source>
        <dbReference type="ARBA" id="ARBA00007626"/>
    </source>
</evidence>
<feature type="repeat" description="PPR" evidence="3">
    <location>
        <begin position="403"/>
        <end position="437"/>
    </location>
</feature>
<evidence type="ECO:0000313" key="5">
    <source>
        <dbReference type="Proteomes" id="UP001141253"/>
    </source>
</evidence>
<reference evidence="4" key="1">
    <citation type="submission" date="2022-10" db="EMBL/GenBank/DDBJ databases">
        <authorList>
            <person name="Hyden B.L."/>
            <person name="Feng K."/>
            <person name="Yates T."/>
            <person name="Jawdy S."/>
            <person name="Smart L.B."/>
            <person name="Muchero W."/>
        </authorList>
    </citation>
    <scope>NUCLEOTIDE SEQUENCE</scope>
    <source>
        <tissue evidence="4">Shoot tip</tissue>
    </source>
</reference>
<dbReference type="PANTHER" id="PTHR47932">
    <property type="entry name" value="ATPASE EXPRESSION PROTEIN 3"/>
    <property type="match status" value="1"/>
</dbReference>
<accession>A0ABQ9A7X4</accession>
<dbReference type="Pfam" id="PF01535">
    <property type="entry name" value="PPR"/>
    <property type="match status" value="2"/>
</dbReference>
<feature type="repeat" description="PPR" evidence="3">
    <location>
        <begin position="513"/>
        <end position="547"/>
    </location>
</feature>